<dbReference type="EMBL" id="MCFL01000075">
    <property type="protein sequence ID" value="ORZ30751.1"/>
    <property type="molecule type" value="Genomic_DNA"/>
</dbReference>
<organism evidence="1 2">
    <name type="scientific">Catenaria anguillulae PL171</name>
    <dbReference type="NCBI Taxonomy" id="765915"/>
    <lineage>
        <taxon>Eukaryota</taxon>
        <taxon>Fungi</taxon>
        <taxon>Fungi incertae sedis</taxon>
        <taxon>Blastocladiomycota</taxon>
        <taxon>Blastocladiomycetes</taxon>
        <taxon>Blastocladiales</taxon>
        <taxon>Catenariaceae</taxon>
        <taxon>Catenaria</taxon>
    </lineage>
</organism>
<accession>A0A1Y2H9Z3</accession>
<name>A0A1Y2H9Z3_9FUNG</name>
<proteinExistence type="predicted"/>
<dbReference type="AlphaFoldDB" id="A0A1Y2H9Z3"/>
<keyword evidence="2" id="KW-1185">Reference proteome</keyword>
<reference evidence="1 2" key="1">
    <citation type="submission" date="2016-07" db="EMBL/GenBank/DDBJ databases">
        <title>Pervasive Adenine N6-methylation of Active Genes in Fungi.</title>
        <authorList>
            <consortium name="DOE Joint Genome Institute"/>
            <person name="Mondo S.J."/>
            <person name="Dannebaum R.O."/>
            <person name="Kuo R.C."/>
            <person name="Labutti K."/>
            <person name="Haridas S."/>
            <person name="Kuo A."/>
            <person name="Salamov A."/>
            <person name="Ahrendt S.R."/>
            <person name="Lipzen A."/>
            <person name="Sullivan W."/>
            <person name="Andreopoulos W.B."/>
            <person name="Clum A."/>
            <person name="Lindquist E."/>
            <person name="Daum C."/>
            <person name="Ramamoorthy G.K."/>
            <person name="Gryganskyi A."/>
            <person name="Culley D."/>
            <person name="Magnuson J.K."/>
            <person name="James T.Y."/>
            <person name="O'Malley M.A."/>
            <person name="Stajich J.E."/>
            <person name="Spatafora J.W."/>
            <person name="Visel A."/>
            <person name="Grigoriev I.V."/>
        </authorList>
    </citation>
    <scope>NUCLEOTIDE SEQUENCE [LARGE SCALE GENOMIC DNA]</scope>
    <source>
        <strain evidence="1 2">PL171</strain>
    </source>
</reference>
<sequence>MCMPVECPLCHKTTWKGCGQHIDSVMSKLTEDQKCKCPRDQVEGELAKQSICSIL</sequence>
<evidence type="ECO:0000313" key="1">
    <source>
        <dbReference type="EMBL" id="ORZ30751.1"/>
    </source>
</evidence>
<comment type="caution">
    <text evidence="1">The sequence shown here is derived from an EMBL/GenBank/DDBJ whole genome shotgun (WGS) entry which is preliminary data.</text>
</comment>
<dbReference type="PANTHER" id="PTHR34724">
    <property type="entry name" value="OS12G0596101 PROTEIN"/>
    <property type="match status" value="1"/>
</dbReference>
<dbReference type="PANTHER" id="PTHR34724:SF2">
    <property type="entry name" value="OS12G0596101 PROTEIN"/>
    <property type="match status" value="1"/>
</dbReference>
<protein>
    <submittedName>
        <fullName evidence="1">Uncharacterized protein</fullName>
    </submittedName>
</protein>
<gene>
    <name evidence="1" type="ORF">BCR44DRAFT_127512</name>
</gene>
<evidence type="ECO:0000313" key="2">
    <source>
        <dbReference type="Proteomes" id="UP000193411"/>
    </source>
</evidence>
<dbReference type="OrthoDB" id="88410at2759"/>
<dbReference type="Proteomes" id="UP000193411">
    <property type="component" value="Unassembled WGS sequence"/>
</dbReference>